<keyword evidence="4" id="KW-1185">Reference proteome</keyword>
<dbReference type="EMBL" id="JANPWB010000001">
    <property type="protein sequence ID" value="KAJ1217278.1"/>
    <property type="molecule type" value="Genomic_DNA"/>
</dbReference>
<dbReference type="Proteomes" id="UP001066276">
    <property type="component" value="Chromosome 1_1"/>
</dbReference>
<gene>
    <name evidence="3" type="ORF">NDU88_004872</name>
</gene>
<accession>A0AAV7WT60</accession>
<dbReference type="AlphaFoldDB" id="A0AAV7WT60"/>
<comment type="caution">
    <text evidence="3">The sequence shown here is derived from an EMBL/GenBank/DDBJ whole genome shotgun (WGS) entry which is preliminary data.</text>
</comment>
<feature type="region of interest" description="Disordered" evidence="1">
    <location>
        <begin position="148"/>
        <end position="184"/>
    </location>
</feature>
<sequence>MSGGWEGSAAALMLHIMAAALSRDQILFLRPSGLQGPVAFTLLLHGITKGPRQHPFLLLRPLRAARLSQPLLFITALLWARVRIHRPEPAPVPPLLGTSGCKAQFAIHLPTVALHCSGPMPEPASPPQAVPCHCHTARLCLHPSGQATSFSMPDGHGGQHQPRSSPPLAGDGHSFHPRGPDRPHLSLSRRVNLLAPAFPLLACSAPSPPANGVRHLIAH</sequence>
<evidence type="ECO:0000313" key="3">
    <source>
        <dbReference type="EMBL" id="KAJ1217278.1"/>
    </source>
</evidence>
<reference evidence="3" key="1">
    <citation type="journal article" date="2022" name="bioRxiv">
        <title>Sequencing and chromosome-scale assembly of the giantPleurodeles waltlgenome.</title>
        <authorList>
            <person name="Brown T."/>
            <person name="Elewa A."/>
            <person name="Iarovenko S."/>
            <person name="Subramanian E."/>
            <person name="Araus A.J."/>
            <person name="Petzold A."/>
            <person name="Susuki M."/>
            <person name="Suzuki K.-i.T."/>
            <person name="Hayashi T."/>
            <person name="Toyoda A."/>
            <person name="Oliveira C."/>
            <person name="Osipova E."/>
            <person name="Leigh N.D."/>
            <person name="Simon A."/>
            <person name="Yun M.H."/>
        </authorList>
    </citation>
    <scope>NUCLEOTIDE SEQUENCE</scope>
    <source>
        <strain evidence="3">20211129_DDA</strain>
        <tissue evidence="3">Liver</tissue>
    </source>
</reference>
<feature type="chain" id="PRO_5043865978" evidence="2">
    <location>
        <begin position="23"/>
        <end position="219"/>
    </location>
</feature>
<keyword evidence="2" id="KW-0732">Signal</keyword>
<organism evidence="3 4">
    <name type="scientific">Pleurodeles waltl</name>
    <name type="common">Iberian ribbed newt</name>
    <dbReference type="NCBI Taxonomy" id="8319"/>
    <lineage>
        <taxon>Eukaryota</taxon>
        <taxon>Metazoa</taxon>
        <taxon>Chordata</taxon>
        <taxon>Craniata</taxon>
        <taxon>Vertebrata</taxon>
        <taxon>Euteleostomi</taxon>
        <taxon>Amphibia</taxon>
        <taxon>Batrachia</taxon>
        <taxon>Caudata</taxon>
        <taxon>Salamandroidea</taxon>
        <taxon>Salamandridae</taxon>
        <taxon>Pleurodelinae</taxon>
        <taxon>Pleurodeles</taxon>
    </lineage>
</organism>
<feature type="signal peptide" evidence="2">
    <location>
        <begin position="1"/>
        <end position="22"/>
    </location>
</feature>
<name>A0AAV7WT60_PLEWA</name>
<protein>
    <submittedName>
        <fullName evidence="3">Uncharacterized protein</fullName>
    </submittedName>
</protein>
<evidence type="ECO:0000256" key="2">
    <source>
        <dbReference type="SAM" id="SignalP"/>
    </source>
</evidence>
<proteinExistence type="predicted"/>
<evidence type="ECO:0000313" key="4">
    <source>
        <dbReference type="Proteomes" id="UP001066276"/>
    </source>
</evidence>
<evidence type="ECO:0000256" key="1">
    <source>
        <dbReference type="SAM" id="MobiDB-lite"/>
    </source>
</evidence>